<dbReference type="InterPro" id="IPR013088">
    <property type="entry name" value="Znf_NHR/GATA"/>
</dbReference>
<evidence type="ECO:0000256" key="1">
    <source>
        <dbReference type="ARBA" id="ARBA00022723"/>
    </source>
</evidence>
<dbReference type="Pfam" id="PF00105">
    <property type="entry name" value="zf-C4"/>
    <property type="match status" value="1"/>
</dbReference>
<feature type="compositionally biased region" description="Low complexity" evidence="9">
    <location>
        <begin position="291"/>
        <end position="324"/>
    </location>
</feature>
<feature type="compositionally biased region" description="Basic residues" evidence="9">
    <location>
        <begin position="10"/>
        <end position="19"/>
    </location>
</feature>
<dbReference type="GO" id="GO:0008270">
    <property type="term" value="F:zinc ion binding"/>
    <property type="evidence" value="ECO:0007669"/>
    <property type="project" value="UniProtKB-KW"/>
</dbReference>
<dbReference type="SMART" id="SM00399">
    <property type="entry name" value="ZnF_C4"/>
    <property type="match status" value="1"/>
</dbReference>
<dbReference type="GO" id="GO:0043565">
    <property type="term" value="F:sequence-specific DNA binding"/>
    <property type="evidence" value="ECO:0007669"/>
    <property type="project" value="InterPro"/>
</dbReference>
<dbReference type="EMBL" id="WVUK01000066">
    <property type="protein sequence ID" value="KAF7487779.1"/>
    <property type="molecule type" value="Genomic_DNA"/>
</dbReference>
<evidence type="ECO:0000259" key="10">
    <source>
        <dbReference type="PROSITE" id="PS51030"/>
    </source>
</evidence>
<evidence type="ECO:0000313" key="13">
    <source>
        <dbReference type="Proteomes" id="UP000070412"/>
    </source>
</evidence>
<accession>A0A834QYL9</accession>
<dbReference type="InterPro" id="IPR039715">
    <property type="entry name" value="ZCCHC10"/>
</dbReference>
<keyword evidence="3" id="KW-0862">Zinc</keyword>
<keyword evidence="8" id="KW-0539">Nucleus</keyword>
<evidence type="ECO:0000256" key="4">
    <source>
        <dbReference type="ARBA" id="ARBA00023015"/>
    </source>
</evidence>
<feature type="region of interest" description="Disordered" evidence="9">
    <location>
        <begin position="793"/>
        <end position="812"/>
    </location>
</feature>
<dbReference type="Gene3D" id="3.30.50.10">
    <property type="entry name" value="Erythroid Transcription Factor GATA-1, subunit A"/>
    <property type="match status" value="1"/>
</dbReference>
<reference evidence="13" key="1">
    <citation type="journal article" date="2020" name="PLoS Negl. Trop. Dis.">
        <title>High-quality nuclear genome for Sarcoptes scabiei-A critical resource for a neglected parasite.</title>
        <authorList>
            <person name="Korhonen P.K."/>
            <person name="Gasser R.B."/>
            <person name="Ma G."/>
            <person name="Wang T."/>
            <person name="Stroehlein A.J."/>
            <person name="Young N.D."/>
            <person name="Ang C.S."/>
            <person name="Fernando D.D."/>
            <person name="Lu H.C."/>
            <person name="Taylor S."/>
            <person name="Reynolds S.L."/>
            <person name="Mofiz E."/>
            <person name="Najaraj S.H."/>
            <person name="Gowda H."/>
            <person name="Madugundu A."/>
            <person name="Renuse S."/>
            <person name="Holt D."/>
            <person name="Pandey A."/>
            <person name="Papenfuss A.T."/>
            <person name="Fischer K."/>
        </authorList>
    </citation>
    <scope>NUCLEOTIDE SEQUENCE [LARGE SCALE GENOMIC DNA]</scope>
</reference>
<sequence length="863" mass="96794">MNQINDELHHHHHEHHHHNQQQQQQQHLFISSLNTSTSTKIIDTLSDPKSLLLSSPSTSPLTFNKQPTLTTLNDSAATSSSLSQSPSPSSTTPSPEATITTTTSATLSLSVPDLLIPFSDQSFQSGFPLDDVCQQSSLEPVQQPPLEFYPNTHHLHPNLQQPLNQHQSVIQSTFEFNQSKENQFYVLGSISNGIQRITDNLATIPTNQRFWIDQSNNNLTYQQINNFGSIPTDNSPLAFLNPDSLQNCSIINPDTLIVPLKEKRIECSSGPGPITKRRSRRQGITSGPAYLAPAPTSSSSTSSSPPASLLSSVISTTSSSRSSSPYEISKRRGCKNDGINPQCVICNDFASGRHYGVSHAKIQSSQHNYQIYKGFFDIYKCNRVTNSQNEINNNSIDEFGESIGNRCEILVDLNRRRCCKSCRFKKCIDAGMKYEPSTIDTKSSSNEGLDILFNQETIGFQCQLYRSYENNIGSLMGQYRNFLGMIEPIKDFAAQPTIGTRKFLLIIAEYLTLMADEMLRKFLSYIEEFRAIPIDEQNVMINDAKHWLVCLTLASILPSIKQQIEFDKIIFAHQKFHDDLQRLQKLLVVIGDTMQTPNHTKNPAEITPIKFSLNPSVTNLLPPTMLNQIESNRIIAEKITINAISLDLINQICYESYCQCRVFDPEENFFEIENVKRLEILLNKGTANQQTNENIMDSFPRASHSSSICAEDERKQLLEMKKRFRFVPLLLAFVLIRSGPKSSSSNSETNRLREMILLCLQSEHSLFEKIITENGSSTSSPSENELRRIFQIQSPSTPSSSSSSSSSASLESQSSSSSMCNLIDDGSISDQFVLSKLYNYFQDTTVLMASLVAILRLRYSIGF</sequence>
<dbReference type="SUPFAM" id="SSF57716">
    <property type="entry name" value="Glucocorticoid receptor-like (DNA-binding domain)"/>
    <property type="match status" value="1"/>
</dbReference>
<dbReference type="PROSITE" id="PS51030">
    <property type="entry name" value="NUCLEAR_REC_DBD_2"/>
    <property type="match status" value="1"/>
</dbReference>
<evidence type="ECO:0000256" key="7">
    <source>
        <dbReference type="ARBA" id="ARBA00023170"/>
    </source>
</evidence>
<dbReference type="PANTHER" id="PTHR13491">
    <property type="entry name" value="ZCCHC10 PROTEIN"/>
    <property type="match status" value="1"/>
</dbReference>
<keyword evidence="6" id="KW-0804">Transcription</keyword>
<evidence type="ECO:0000256" key="5">
    <source>
        <dbReference type="ARBA" id="ARBA00023125"/>
    </source>
</evidence>
<name>A0A834QYL9_SARSC</name>
<dbReference type="Proteomes" id="UP000070412">
    <property type="component" value="Unassembled WGS sequence"/>
</dbReference>
<feature type="region of interest" description="Disordered" evidence="9">
    <location>
        <begin position="267"/>
        <end position="328"/>
    </location>
</feature>
<keyword evidence="5" id="KW-0238">DNA-binding</keyword>
<reference evidence="11" key="2">
    <citation type="submission" date="2020-01" db="EMBL/GenBank/DDBJ databases">
        <authorList>
            <person name="Korhonen P.K.K."/>
            <person name="Guangxu M.G."/>
            <person name="Wang T.W."/>
            <person name="Stroehlein A.J.S."/>
            <person name="Young N.D."/>
            <person name="Ang C.-S.A."/>
            <person name="Fernando D.W.F."/>
            <person name="Lu H.L."/>
            <person name="Taylor S.T."/>
            <person name="Ehtesham M.E.M."/>
            <person name="Najaraj S.H.N."/>
            <person name="Harsha G.H.G."/>
            <person name="Madugundu A.M."/>
            <person name="Renuse S.R."/>
            <person name="Holt D.H."/>
            <person name="Pandey A.P."/>
            <person name="Papenfuss A.P."/>
            <person name="Gasser R.B.G."/>
            <person name="Fischer K.F."/>
        </authorList>
    </citation>
    <scope>NUCLEOTIDE SEQUENCE</scope>
    <source>
        <strain evidence="11">SSS_KF_BRIS2020</strain>
    </source>
</reference>
<gene>
    <name evidence="11" type="ORF">SSS_3257</name>
</gene>
<evidence type="ECO:0000256" key="3">
    <source>
        <dbReference type="ARBA" id="ARBA00022833"/>
    </source>
</evidence>
<keyword evidence="4" id="KW-0805">Transcription regulation</keyword>
<dbReference type="EnsemblMetazoa" id="SSS_3257s_mrna">
    <property type="protein sequence ID" value="KAF7487779.1"/>
    <property type="gene ID" value="SSS_3257"/>
</dbReference>
<reference evidence="12" key="3">
    <citation type="submission" date="2022-06" db="UniProtKB">
        <authorList>
            <consortium name="EnsemblMetazoa"/>
        </authorList>
    </citation>
    <scope>IDENTIFICATION</scope>
</reference>
<keyword evidence="13" id="KW-1185">Reference proteome</keyword>
<feature type="region of interest" description="Disordered" evidence="9">
    <location>
        <begin position="1"/>
        <end position="26"/>
    </location>
</feature>
<organism evidence="11">
    <name type="scientific">Sarcoptes scabiei</name>
    <name type="common">Itch mite</name>
    <name type="synonym">Acarus scabiei</name>
    <dbReference type="NCBI Taxonomy" id="52283"/>
    <lineage>
        <taxon>Eukaryota</taxon>
        <taxon>Metazoa</taxon>
        <taxon>Ecdysozoa</taxon>
        <taxon>Arthropoda</taxon>
        <taxon>Chelicerata</taxon>
        <taxon>Arachnida</taxon>
        <taxon>Acari</taxon>
        <taxon>Acariformes</taxon>
        <taxon>Sarcoptiformes</taxon>
        <taxon>Astigmata</taxon>
        <taxon>Psoroptidia</taxon>
        <taxon>Sarcoptoidea</taxon>
        <taxon>Sarcoptidae</taxon>
        <taxon>Sarcoptinae</taxon>
        <taxon>Sarcoptes</taxon>
    </lineage>
</organism>
<dbReference type="PRINTS" id="PR00047">
    <property type="entry name" value="STROIDFINGER"/>
</dbReference>
<dbReference type="OrthoDB" id="6512024at2759"/>
<dbReference type="PANTHER" id="PTHR13491:SF0">
    <property type="entry name" value="ZINC FINGER CCHC DOMAIN-CONTAINING PROTEIN 10"/>
    <property type="match status" value="1"/>
</dbReference>
<evidence type="ECO:0000256" key="9">
    <source>
        <dbReference type="SAM" id="MobiDB-lite"/>
    </source>
</evidence>
<feature type="domain" description="Nuclear receptor" evidence="10">
    <location>
        <begin position="340"/>
        <end position="439"/>
    </location>
</feature>
<dbReference type="GO" id="GO:0003700">
    <property type="term" value="F:DNA-binding transcription factor activity"/>
    <property type="evidence" value="ECO:0007669"/>
    <property type="project" value="InterPro"/>
</dbReference>
<evidence type="ECO:0000313" key="11">
    <source>
        <dbReference type="EMBL" id="KAF7487779.1"/>
    </source>
</evidence>
<keyword evidence="2" id="KW-0863">Zinc-finger</keyword>
<evidence type="ECO:0000313" key="12">
    <source>
        <dbReference type="EnsemblMetazoa" id="KAF7487779.1"/>
    </source>
</evidence>
<keyword evidence="1" id="KW-0479">Metal-binding</keyword>
<protein>
    <recommendedName>
        <fullName evidence="10">Nuclear receptor domain-containing protein</fullName>
    </recommendedName>
</protein>
<evidence type="ECO:0000256" key="8">
    <source>
        <dbReference type="ARBA" id="ARBA00023242"/>
    </source>
</evidence>
<dbReference type="AlphaFoldDB" id="A0A834QYL9"/>
<feature type="compositionally biased region" description="Low complexity" evidence="9">
    <location>
        <begin position="794"/>
        <end position="812"/>
    </location>
</feature>
<evidence type="ECO:0000256" key="6">
    <source>
        <dbReference type="ARBA" id="ARBA00023163"/>
    </source>
</evidence>
<proteinExistence type="predicted"/>
<dbReference type="InterPro" id="IPR001628">
    <property type="entry name" value="Znf_hrmn_rcpt"/>
</dbReference>
<feature type="region of interest" description="Disordered" evidence="9">
    <location>
        <begin position="74"/>
        <end position="100"/>
    </location>
</feature>
<keyword evidence="7" id="KW-0675">Receptor</keyword>
<evidence type="ECO:0000256" key="2">
    <source>
        <dbReference type="ARBA" id="ARBA00022771"/>
    </source>
</evidence>